<evidence type="ECO:0000256" key="21">
    <source>
        <dbReference type="SAM" id="Phobius"/>
    </source>
</evidence>
<evidence type="ECO:0000256" key="9">
    <source>
        <dbReference type="ARBA" id="ARBA00022692"/>
    </source>
</evidence>
<protein>
    <recommendedName>
        <fullName evidence="3">non-specific serine/threonine protein kinase</fullName>
        <ecNumber evidence="3">2.7.11.1</ecNumber>
    </recommendedName>
</protein>
<feature type="transmembrane region" description="Helical" evidence="21">
    <location>
        <begin position="677"/>
        <end position="701"/>
    </location>
</feature>
<dbReference type="Pfam" id="PF08263">
    <property type="entry name" value="LRRNT_2"/>
    <property type="match status" value="1"/>
</dbReference>
<comment type="catalytic activity">
    <reaction evidence="20">
        <text>L-seryl-[protein] + ATP = O-phospho-L-seryl-[protein] + ADP + H(+)</text>
        <dbReference type="Rhea" id="RHEA:17989"/>
        <dbReference type="Rhea" id="RHEA-COMP:9863"/>
        <dbReference type="Rhea" id="RHEA-COMP:11604"/>
        <dbReference type="ChEBI" id="CHEBI:15378"/>
        <dbReference type="ChEBI" id="CHEBI:29999"/>
        <dbReference type="ChEBI" id="CHEBI:30616"/>
        <dbReference type="ChEBI" id="CHEBI:83421"/>
        <dbReference type="ChEBI" id="CHEBI:456216"/>
        <dbReference type="EC" id="2.7.11.1"/>
    </reaction>
</comment>
<dbReference type="PROSITE" id="PS51450">
    <property type="entry name" value="LRR"/>
    <property type="match status" value="1"/>
</dbReference>
<evidence type="ECO:0000256" key="3">
    <source>
        <dbReference type="ARBA" id="ARBA00012513"/>
    </source>
</evidence>
<keyword evidence="18" id="KW-0325">Glycoprotein</keyword>
<keyword evidence="4" id="KW-1003">Cell membrane</keyword>
<evidence type="ECO:0000256" key="14">
    <source>
        <dbReference type="ARBA" id="ARBA00022840"/>
    </source>
</evidence>
<dbReference type="PRINTS" id="PR00019">
    <property type="entry name" value="LEURICHRPT"/>
</dbReference>
<keyword evidence="14" id="KW-0067">ATP-binding</keyword>
<dbReference type="FunFam" id="1.10.510.10:FF:000358">
    <property type="entry name" value="Putative leucine-rich repeat receptor-like serine/threonine-protein kinase"/>
    <property type="match status" value="1"/>
</dbReference>
<gene>
    <name evidence="24" type="ORF">PAHAL_1G030100</name>
</gene>
<keyword evidence="8" id="KW-0808">Transferase</keyword>
<dbReference type="Gene3D" id="3.80.10.10">
    <property type="entry name" value="Ribonuclease Inhibitor"/>
    <property type="match status" value="6"/>
</dbReference>
<evidence type="ECO:0000256" key="6">
    <source>
        <dbReference type="ARBA" id="ARBA00022553"/>
    </source>
</evidence>
<evidence type="ECO:0000313" key="24">
    <source>
        <dbReference type="EMBL" id="PAN03935.1"/>
    </source>
</evidence>
<keyword evidence="9 21" id="KW-0812">Transmembrane</keyword>
<dbReference type="Gene3D" id="3.30.200.20">
    <property type="entry name" value="Phosphorylase Kinase, domain 1"/>
    <property type="match status" value="1"/>
</dbReference>
<evidence type="ECO:0000256" key="22">
    <source>
        <dbReference type="SAM" id="SignalP"/>
    </source>
</evidence>
<proteinExistence type="inferred from homology"/>
<dbReference type="SUPFAM" id="SSF52047">
    <property type="entry name" value="RNI-like"/>
    <property type="match status" value="1"/>
</dbReference>
<evidence type="ECO:0000256" key="19">
    <source>
        <dbReference type="ARBA" id="ARBA00047899"/>
    </source>
</evidence>
<dbReference type="SUPFAM" id="SSF56112">
    <property type="entry name" value="Protein kinase-like (PK-like)"/>
    <property type="match status" value="1"/>
</dbReference>
<evidence type="ECO:0000256" key="15">
    <source>
        <dbReference type="ARBA" id="ARBA00022989"/>
    </source>
</evidence>
<feature type="chain" id="PRO_5015454501" description="non-specific serine/threonine protein kinase" evidence="22">
    <location>
        <begin position="19"/>
        <end position="1062"/>
    </location>
</feature>
<dbReference type="Gene3D" id="1.10.510.10">
    <property type="entry name" value="Transferase(Phosphotransferase) domain 1"/>
    <property type="match status" value="1"/>
</dbReference>
<dbReference type="Pfam" id="PF13855">
    <property type="entry name" value="LRR_8"/>
    <property type="match status" value="1"/>
</dbReference>
<organism evidence="24">
    <name type="scientific">Panicum hallii</name>
    <dbReference type="NCBI Taxonomy" id="206008"/>
    <lineage>
        <taxon>Eukaryota</taxon>
        <taxon>Viridiplantae</taxon>
        <taxon>Streptophyta</taxon>
        <taxon>Embryophyta</taxon>
        <taxon>Tracheophyta</taxon>
        <taxon>Spermatophyta</taxon>
        <taxon>Magnoliopsida</taxon>
        <taxon>Liliopsida</taxon>
        <taxon>Poales</taxon>
        <taxon>Poaceae</taxon>
        <taxon>PACMAD clade</taxon>
        <taxon>Panicoideae</taxon>
        <taxon>Panicodae</taxon>
        <taxon>Paniceae</taxon>
        <taxon>Panicinae</taxon>
        <taxon>Panicum</taxon>
        <taxon>Panicum sect. Panicum</taxon>
    </lineage>
</organism>
<dbReference type="InterPro" id="IPR001611">
    <property type="entry name" value="Leu-rich_rpt"/>
</dbReference>
<accession>A0A2S3GLN6</accession>
<dbReference type="GO" id="GO:0004674">
    <property type="term" value="F:protein serine/threonine kinase activity"/>
    <property type="evidence" value="ECO:0007669"/>
    <property type="project" value="UniProtKB-KW"/>
</dbReference>
<keyword evidence="16 21" id="KW-0472">Membrane</keyword>
<evidence type="ECO:0000259" key="23">
    <source>
        <dbReference type="PROSITE" id="PS50011"/>
    </source>
</evidence>
<dbReference type="SMART" id="SM00220">
    <property type="entry name" value="S_TKc"/>
    <property type="match status" value="1"/>
</dbReference>
<reference evidence="24" key="1">
    <citation type="submission" date="2018-04" db="EMBL/GenBank/DDBJ databases">
        <title>WGS assembly of Panicum hallii.</title>
        <authorList>
            <person name="Lovell J."/>
            <person name="Jenkins J."/>
            <person name="Lowry D."/>
            <person name="Mamidi S."/>
            <person name="Sreedasyam A."/>
            <person name="Weng X."/>
            <person name="Barry K."/>
            <person name="Bonette J."/>
            <person name="Campitelli B."/>
            <person name="Daum C."/>
            <person name="Gordon S."/>
            <person name="Gould B."/>
            <person name="Lipzen A."/>
            <person name="Macqueen A."/>
            <person name="Palacio-Mejia J."/>
            <person name="Plott C."/>
            <person name="Shakirov E."/>
            <person name="Shu S."/>
            <person name="Yoshinaga Y."/>
            <person name="Zane M."/>
            <person name="Rokhsar D."/>
            <person name="Grimwood J."/>
            <person name="Schmutz J."/>
            <person name="Juenger T."/>
        </authorList>
    </citation>
    <scope>NUCLEOTIDE SEQUENCE [LARGE SCALE GENOMIC DNA]</scope>
    <source>
        <strain evidence="24">FIL2</strain>
    </source>
</reference>
<name>A0A2S3GLN6_9POAL</name>
<keyword evidence="7" id="KW-0433">Leucine-rich repeat</keyword>
<keyword evidence="15 21" id="KW-1133">Transmembrane helix</keyword>
<feature type="signal peptide" evidence="22">
    <location>
        <begin position="1"/>
        <end position="18"/>
    </location>
</feature>
<sequence length="1062" mass="114966">MAHPLLIFLLLVAHPLIFLPRPAAILAAESANESEIDRQALLSFLQGITFDTLGVLSLWGGNASLYCSWRGVTCGRALPFRVVSLQLNSLQLVGELSLSLGNLTSLARLDLGNNLFSGGIPEELGNGLSLSYVNLANNSLTGGIPPALARSSSSSLSKLILSRNNLSGQIPATLFANASALTRVDLRMNSLTGALPPFGRVTSLKYLCVTENFLSGSIPPSVGNVSSLRFMLLGQNKLTGSVPESLRHILRLLDLDLSFNSLSGYVPLPLYNVSSLRYFSLGSNALAGQVPSDIGYSLPNLQVLIMQNNNLAGLIPTSLENASSLQVLDLSNNSLHGRVPSLGSLAKLRQVLLGRNQLEAYDWQFLASLTNCTQLTKLSLEGNMLNGSLPGSISNLSTGLQSLLLGSNQISGSIPVEIGNLVNLTMLSMENNLLSGGIPATVGKLRNLFILNLPKNKLSGQIPSSIGNISQLGKLFLDDNDLSGSIPGSLGGCLGLVQLNLSYNSLDGFLPKELFTGPSLSFGLDVSRNNLTGEIPEEIGRLVNIVLLNVSNNLFYGVIPSALGGLSALSSLRMGSNKLQGPIPASFEMLLSIQDINLSRNELHGNVPEFLERLTMLEKLDLSYNNLEGPVPTGGRFLNSSLDVILNGNKGLCSSSRSSKLALPNCDGAPETKNHALLLLVLIPLVAITSVLLLWFLVTLWKKRVFEFPQWKDFAITKFLCFIAQPKRSEVQTLPRNCETLKKVSYSDILRATNCLSSVHAISSTRTGSVYVGRFMYDRSLVAIKVFNLNEAAAYQSYFTECEVLRSTRHRNLMRPVTLCSTVDTGNHDFKALIFKFMVNGSLERWLHCEYYSGMPERVLSLGQRICIAADVASALDYIHNQVTPPLVHCDLKPSNILLDNDMTARLGDFGSAKFLFPGLIIPKSLVEVGGTIGYMAPEYGMGSEITTGGDVHSFGVLLLEMLTGKQPTDDLFVDDLSLHSFTHSMFPDRLAEIIDPHMMREESQPGTEVWMQSYIIPLVALGFSCSMKSPKERPGMRDVCAKLSAIKEGFTKSHTGSQLAV</sequence>
<evidence type="ECO:0000256" key="1">
    <source>
        <dbReference type="ARBA" id="ARBA00004162"/>
    </source>
</evidence>
<dbReference type="FunFam" id="3.80.10.10:FF:000288">
    <property type="entry name" value="LRR receptor-like serine/threonine-protein kinase EFR"/>
    <property type="match status" value="1"/>
</dbReference>
<keyword evidence="13" id="KW-0418">Kinase</keyword>
<comment type="catalytic activity">
    <reaction evidence="19">
        <text>L-threonyl-[protein] + ATP = O-phospho-L-threonyl-[protein] + ADP + H(+)</text>
        <dbReference type="Rhea" id="RHEA:46608"/>
        <dbReference type="Rhea" id="RHEA-COMP:11060"/>
        <dbReference type="Rhea" id="RHEA-COMP:11605"/>
        <dbReference type="ChEBI" id="CHEBI:15378"/>
        <dbReference type="ChEBI" id="CHEBI:30013"/>
        <dbReference type="ChEBI" id="CHEBI:30616"/>
        <dbReference type="ChEBI" id="CHEBI:61977"/>
        <dbReference type="ChEBI" id="CHEBI:456216"/>
        <dbReference type="EC" id="2.7.11.1"/>
    </reaction>
</comment>
<dbReference type="PROSITE" id="PS50011">
    <property type="entry name" value="PROTEIN_KINASE_DOM"/>
    <property type="match status" value="1"/>
</dbReference>
<evidence type="ECO:0000256" key="20">
    <source>
        <dbReference type="ARBA" id="ARBA00048679"/>
    </source>
</evidence>
<comment type="similarity">
    <text evidence="2">Belongs to the protein kinase superfamily. Ser/Thr protein kinase family.</text>
</comment>
<evidence type="ECO:0000256" key="8">
    <source>
        <dbReference type="ARBA" id="ARBA00022679"/>
    </source>
</evidence>
<dbReference type="FunFam" id="3.80.10.10:FF:000400">
    <property type="entry name" value="Nuclear pore complex protein NUP107"/>
    <property type="match status" value="1"/>
</dbReference>
<evidence type="ECO:0000256" key="10">
    <source>
        <dbReference type="ARBA" id="ARBA00022729"/>
    </source>
</evidence>
<evidence type="ECO:0000256" key="5">
    <source>
        <dbReference type="ARBA" id="ARBA00022527"/>
    </source>
</evidence>
<feature type="domain" description="Protein kinase" evidence="23">
    <location>
        <begin position="756"/>
        <end position="1047"/>
    </location>
</feature>
<dbReference type="InterPro" id="IPR000719">
    <property type="entry name" value="Prot_kinase_dom"/>
</dbReference>
<evidence type="ECO:0000256" key="13">
    <source>
        <dbReference type="ARBA" id="ARBA00022777"/>
    </source>
</evidence>
<evidence type="ECO:0000256" key="2">
    <source>
        <dbReference type="ARBA" id="ARBA00008684"/>
    </source>
</evidence>
<dbReference type="Pfam" id="PF00560">
    <property type="entry name" value="LRR_1"/>
    <property type="match status" value="6"/>
</dbReference>
<comment type="subcellular location">
    <subcellularLocation>
        <location evidence="1">Cell membrane</location>
        <topology evidence="1">Single-pass membrane protein</topology>
    </subcellularLocation>
</comment>
<dbReference type="InterPro" id="IPR013210">
    <property type="entry name" value="LRR_N_plant-typ"/>
</dbReference>
<evidence type="ECO:0000256" key="18">
    <source>
        <dbReference type="ARBA" id="ARBA00023180"/>
    </source>
</evidence>
<dbReference type="InterPro" id="IPR003591">
    <property type="entry name" value="Leu-rich_rpt_typical-subtyp"/>
</dbReference>
<dbReference type="GO" id="GO:0005886">
    <property type="term" value="C:plasma membrane"/>
    <property type="evidence" value="ECO:0007669"/>
    <property type="project" value="UniProtKB-SubCell"/>
</dbReference>
<evidence type="ECO:0000256" key="7">
    <source>
        <dbReference type="ARBA" id="ARBA00022614"/>
    </source>
</evidence>
<keyword evidence="5" id="KW-0723">Serine/threonine-protein kinase</keyword>
<dbReference type="Pfam" id="PF00069">
    <property type="entry name" value="Pkinase"/>
    <property type="match status" value="1"/>
</dbReference>
<dbReference type="PANTHER" id="PTHR27000:SF812">
    <property type="entry name" value="PROTEIN KINASE DOMAIN-CONTAINING PROTEIN"/>
    <property type="match status" value="1"/>
</dbReference>
<dbReference type="PROSITE" id="PS00108">
    <property type="entry name" value="PROTEIN_KINASE_ST"/>
    <property type="match status" value="1"/>
</dbReference>
<keyword evidence="10 22" id="KW-0732">Signal</keyword>
<keyword evidence="11" id="KW-0677">Repeat</keyword>
<dbReference type="Gramene" id="PAN03935">
    <property type="protein sequence ID" value="PAN03935"/>
    <property type="gene ID" value="PAHAL_1G030100"/>
</dbReference>
<evidence type="ECO:0000256" key="17">
    <source>
        <dbReference type="ARBA" id="ARBA00023170"/>
    </source>
</evidence>
<dbReference type="GO" id="GO:0005524">
    <property type="term" value="F:ATP binding"/>
    <property type="evidence" value="ECO:0007669"/>
    <property type="project" value="UniProtKB-KW"/>
</dbReference>
<evidence type="ECO:0000256" key="11">
    <source>
        <dbReference type="ARBA" id="ARBA00022737"/>
    </source>
</evidence>
<dbReference type="InterPro" id="IPR008271">
    <property type="entry name" value="Ser/Thr_kinase_AS"/>
</dbReference>
<evidence type="ECO:0000256" key="12">
    <source>
        <dbReference type="ARBA" id="ARBA00022741"/>
    </source>
</evidence>
<dbReference type="PANTHER" id="PTHR27000">
    <property type="entry name" value="LEUCINE-RICH REPEAT RECEPTOR-LIKE PROTEIN KINASE FAMILY PROTEIN-RELATED"/>
    <property type="match status" value="1"/>
</dbReference>
<dbReference type="SMART" id="SM00369">
    <property type="entry name" value="LRR_TYP"/>
    <property type="match status" value="10"/>
</dbReference>
<dbReference type="InterPro" id="IPR032675">
    <property type="entry name" value="LRR_dom_sf"/>
</dbReference>
<dbReference type="InterPro" id="IPR011009">
    <property type="entry name" value="Kinase-like_dom_sf"/>
</dbReference>
<dbReference type="EC" id="2.7.11.1" evidence="3"/>
<dbReference type="AlphaFoldDB" id="A0A2S3GLN6"/>
<evidence type="ECO:0000256" key="4">
    <source>
        <dbReference type="ARBA" id="ARBA00022475"/>
    </source>
</evidence>
<keyword evidence="12" id="KW-0547">Nucleotide-binding</keyword>
<dbReference type="EMBL" id="CM008046">
    <property type="protein sequence ID" value="PAN03935.1"/>
    <property type="molecule type" value="Genomic_DNA"/>
</dbReference>
<dbReference type="Proteomes" id="UP000243499">
    <property type="component" value="Chromosome 1"/>
</dbReference>
<evidence type="ECO:0000256" key="16">
    <source>
        <dbReference type="ARBA" id="ARBA00023136"/>
    </source>
</evidence>
<dbReference type="SUPFAM" id="SSF52058">
    <property type="entry name" value="L domain-like"/>
    <property type="match status" value="1"/>
</dbReference>
<keyword evidence="6" id="KW-0597">Phosphoprotein</keyword>
<keyword evidence="17" id="KW-0675">Receptor</keyword>
<dbReference type="FunFam" id="3.80.10.10:FF:001158">
    <property type="entry name" value="Leucine-rich repeat protein kinase family protein"/>
    <property type="match status" value="1"/>
</dbReference>